<keyword evidence="6" id="KW-1185">Reference proteome</keyword>
<dbReference type="Pfam" id="PF03389">
    <property type="entry name" value="MobA_MobL"/>
    <property type="match status" value="1"/>
</dbReference>
<comment type="similarity">
    <text evidence="1">Belongs to the MobA/MobL family.</text>
</comment>
<keyword evidence="2" id="KW-0184">Conjugation</keyword>
<evidence type="ECO:0000313" key="6">
    <source>
        <dbReference type="Proteomes" id="UP000045285"/>
    </source>
</evidence>
<name>A0A090E3K7_MESPL</name>
<feature type="region of interest" description="Disordered" evidence="3">
    <location>
        <begin position="192"/>
        <end position="243"/>
    </location>
</feature>
<feature type="compositionally biased region" description="Basic and acidic residues" evidence="3">
    <location>
        <begin position="193"/>
        <end position="230"/>
    </location>
</feature>
<dbReference type="AlphaFoldDB" id="A0A090E3K7"/>
<evidence type="ECO:0000256" key="3">
    <source>
        <dbReference type="SAM" id="MobiDB-lite"/>
    </source>
</evidence>
<evidence type="ECO:0000256" key="2">
    <source>
        <dbReference type="ARBA" id="ARBA00022971"/>
    </source>
</evidence>
<dbReference type="Proteomes" id="UP000045285">
    <property type="component" value="Unassembled WGS sequence"/>
</dbReference>
<evidence type="ECO:0000259" key="4">
    <source>
        <dbReference type="Pfam" id="PF03389"/>
    </source>
</evidence>
<gene>
    <name evidence="5" type="ORF">MPL3356_350093</name>
</gene>
<evidence type="ECO:0000256" key="1">
    <source>
        <dbReference type="ARBA" id="ARBA00010873"/>
    </source>
</evidence>
<reference evidence="6" key="1">
    <citation type="submission" date="2014-08" db="EMBL/GenBank/DDBJ databases">
        <authorList>
            <person name="Moulin L."/>
        </authorList>
    </citation>
    <scope>NUCLEOTIDE SEQUENCE [LARGE SCALE GENOMIC DNA]</scope>
</reference>
<accession>A0A090E3K7</accession>
<evidence type="ECO:0000313" key="5">
    <source>
        <dbReference type="EMBL" id="CDX21393.1"/>
    </source>
</evidence>
<feature type="region of interest" description="Disordered" evidence="3">
    <location>
        <begin position="331"/>
        <end position="353"/>
    </location>
</feature>
<feature type="domain" description="MobA/MobL protein" evidence="4">
    <location>
        <begin position="17"/>
        <end position="208"/>
    </location>
</feature>
<dbReference type="Gene3D" id="3.30.930.30">
    <property type="match status" value="1"/>
</dbReference>
<protein>
    <submittedName>
        <fullName evidence="5">Putative conjugal transfer protein</fullName>
    </submittedName>
</protein>
<dbReference type="InterPro" id="IPR005053">
    <property type="entry name" value="MobA_MobL"/>
</dbReference>
<organism evidence="5 6">
    <name type="scientific">Mesorhizobium plurifarium</name>
    <dbReference type="NCBI Taxonomy" id="69974"/>
    <lineage>
        <taxon>Bacteria</taxon>
        <taxon>Pseudomonadati</taxon>
        <taxon>Pseudomonadota</taxon>
        <taxon>Alphaproteobacteria</taxon>
        <taxon>Hyphomicrobiales</taxon>
        <taxon>Phyllobacteriaceae</taxon>
        <taxon>Mesorhizobium</taxon>
    </lineage>
</organism>
<dbReference type="EMBL" id="CCMZ01000029">
    <property type="protein sequence ID" value="CDX21393.1"/>
    <property type="molecule type" value="Genomic_DNA"/>
</dbReference>
<proteinExistence type="inferred from homology"/>
<sequence>MAIYHLNVKNISRSEGRTIVAAAAYRAGEVLPNEAEERLSDFGGRRDVVASEICLPVGAPEWMVNRSSLWNAVEAAEKRKDARLAKEVEFALPLELPRSAWLDVARTMADAYTAQGFVVDLAIHDDGLRRNPHVHMLMTTRMLGESGFGLKIRSADGRQFVTEARALWERIANAALSKAGVAVSIDSRSYAKRKVDQRAGEHRGPNREERRANRTLAQREREQMTSRIPDEDLPVPDPDGGPIHPLELDEAEHRMLDDMHRPASTGTEPLQGDRETAQAMIDRQNARELSEDEAAAYRLAPDNMLDWLEDKTEMQDIKTLDRWENHLDWLDMNVNDQRPTEDGEWQDPDRDRR</sequence>